<dbReference type="InterPro" id="IPR045379">
    <property type="entry name" value="Crinkler_N"/>
</dbReference>
<dbReference type="AlphaFoldDB" id="A0A2I1G9X7"/>
<comment type="subcellular location">
    <subcellularLocation>
        <location evidence="1">Host cell</location>
    </subcellularLocation>
    <subcellularLocation>
        <location evidence="2">Secreted</location>
    </subcellularLocation>
</comment>
<evidence type="ECO:0000256" key="1">
    <source>
        <dbReference type="ARBA" id="ARBA00004340"/>
    </source>
</evidence>
<name>A0A2I1G9X7_9GLOM</name>
<comment type="caution">
    <text evidence="5">The sequence shown here is derived from an EMBL/GenBank/DDBJ whole genome shotgun (WGS) entry which is preliminary data.</text>
</comment>
<keyword evidence="3" id="KW-0964">Secreted</keyword>
<dbReference type="EMBL" id="LLXI01000253">
    <property type="protein sequence ID" value="PKY43419.1"/>
    <property type="molecule type" value="Genomic_DNA"/>
</dbReference>
<gene>
    <name evidence="5" type="ORF">RhiirA4_418251</name>
</gene>
<reference evidence="5 6" key="1">
    <citation type="submission" date="2015-10" db="EMBL/GenBank/DDBJ databases">
        <title>Genome analyses suggest a sexual origin of heterokaryosis in a supposedly ancient asexual fungus.</title>
        <authorList>
            <person name="Ropars J."/>
            <person name="Sedzielewska K."/>
            <person name="Noel J."/>
            <person name="Charron P."/>
            <person name="Farinelli L."/>
            <person name="Marton T."/>
            <person name="Kruger M."/>
            <person name="Pelin A."/>
            <person name="Brachmann A."/>
            <person name="Corradi N."/>
        </authorList>
    </citation>
    <scope>NUCLEOTIDE SEQUENCE [LARGE SCALE GENOMIC DNA]</scope>
    <source>
        <strain evidence="5 6">A4</strain>
    </source>
</reference>
<evidence type="ECO:0000256" key="3">
    <source>
        <dbReference type="ARBA" id="ARBA00022525"/>
    </source>
</evidence>
<evidence type="ECO:0000313" key="6">
    <source>
        <dbReference type="Proteomes" id="UP000234323"/>
    </source>
</evidence>
<evidence type="ECO:0000256" key="2">
    <source>
        <dbReference type="ARBA" id="ARBA00004613"/>
    </source>
</evidence>
<dbReference type="Pfam" id="PF20147">
    <property type="entry name" value="Crinkler"/>
    <property type="match status" value="1"/>
</dbReference>
<dbReference type="GO" id="GO:0005576">
    <property type="term" value="C:extracellular region"/>
    <property type="evidence" value="ECO:0007669"/>
    <property type="project" value="UniProtKB-SubCell"/>
</dbReference>
<sequence>MVFCFVVGTDLDSAFEVEGYAGMSISKLKDVIYEKNKDYFEDKKIDANKLNLWLVDIPYDTENVQLRTLQNRSRDMDKENYTLKELEGKKLTPFNDFGDIFTYNSGNICIIVQPPATTDQGHTDVSHIKAKFGYLPRQDGRGGTSLIKKELVVYTAEGISLTDPDTNQRSDLVSSLAKRLEERRVILFWAPPYSGKTSLAQLMENYLVVNNSSELLRVIRVSLLWGSSVGKKCEYDTFCDVWKMIVGVEWYEWVGQCEKIPTVLIMDETQMIYESKEEVDVRCLQGTNLSVIMFAAYGYGAKSAGLSTPLYIPKDNSMSLKDIKFTDKELEEYVKVYCERNFGLSSDDCIISQFILYINYATAGHAGFVRHILQRTKVEMQSKIRNVELTWKEIYRYLNSPGFDQTVNNCRSAPKLYKFNETQKEICEYVYLNKRILFLDNDDNLKNLIKAGIFIVNYLGYLCFSAPLIERSFFQQHYGSKTRANSTPNSLYEFIRRTFTIICDESSKILKYSLGTEAEEDKRLLEQTWQKEFYRAGTRALEGKHFLSCEVGPHFKSNGYIDFYVAGLEWGIKILKEGLNMKGHSKKFESTDEYKEIIERVTICANETAIIDIRSKSKRVQKPKEEFVHVLYSDNYDSFIIECLNKEKIEIKFKKLV</sequence>
<dbReference type="VEuPathDB" id="FungiDB:RhiirFUN_023636"/>
<dbReference type="GO" id="GO:0043657">
    <property type="term" value="C:host cell"/>
    <property type="evidence" value="ECO:0007669"/>
    <property type="project" value="UniProtKB-SubCell"/>
</dbReference>
<keyword evidence="6" id="KW-1185">Reference proteome</keyword>
<dbReference type="VEuPathDB" id="FungiDB:FUN_016806"/>
<dbReference type="VEuPathDB" id="FungiDB:FUN_014256"/>
<accession>A0A2I1G9X7</accession>
<dbReference type="Proteomes" id="UP000234323">
    <property type="component" value="Unassembled WGS sequence"/>
</dbReference>
<evidence type="ECO:0000313" key="5">
    <source>
        <dbReference type="EMBL" id="PKY43419.1"/>
    </source>
</evidence>
<dbReference type="VEuPathDB" id="FungiDB:RhiirA1_542972"/>
<protein>
    <recommendedName>
        <fullName evidence="4">Crinkler effector protein N-terminal domain-containing protein</fullName>
    </recommendedName>
</protein>
<evidence type="ECO:0000259" key="4">
    <source>
        <dbReference type="Pfam" id="PF20147"/>
    </source>
</evidence>
<proteinExistence type="predicted"/>
<feature type="domain" description="Crinkler effector protein N-terminal" evidence="4">
    <location>
        <begin position="3"/>
        <end position="113"/>
    </location>
</feature>
<organism evidence="5 6">
    <name type="scientific">Rhizophagus irregularis</name>
    <dbReference type="NCBI Taxonomy" id="588596"/>
    <lineage>
        <taxon>Eukaryota</taxon>
        <taxon>Fungi</taxon>
        <taxon>Fungi incertae sedis</taxon>
        <taxon>Mucoromycota</taxon>
        <taxon>Glomeromycotina</taxon>
        <taxon>Glomeromycetes</taxon>
        <taxon>Glomerales</taxon>
        <taxon>Glomeraceae</taxon>
        <taxon>Rhizophagus</taxon>
    </lineage>
</organism>